<dbReference type="HOGENOM" id="CLU_004655_0_0_1"/>
<feature type="compositionally biased region" description="Polar residues" evidence="1">
    <location>
        <begin position="1119"/>
        <end position="1152"/>
    </location>
</feature>
<organism evidence="3 4">
    <name type="scientific">Exophiala xenobiotica</name>
    <dbReference type="NCBI Taxonomy" id="348802"/>
    <lineage>
        <taxon>Eukaryota</taxon>
        <taxon>Fungi</taxon>
        <taxon>Dikarya</taxon>
        <taxon>Ascomycota</taxon>
        <taxon>Pezizomycotina</taxon>
        <taxon>Eurotiomycetes</taxon>
        <taxon>Chaetothyriomycetidae</taxon>
        <taxon>Chaetothyriales</taxon>
        <taxon>Herpotrichiellaceae</taxon>
        <taxon>Exophiala</taxon>
    </lineage>
</organism>
<dbReference type="PROSITE" id="PS00028">
    <property type="entry name" value="ZINC_FINGER_C2H2_1"/>
    <property type="match status" value="1"/>
</dbReference>
<feature type="compositionally biased region" description="Low complexity" evidence="1">
    <location>
        <begin position="304"/>
        <end position="316"/>
    </location>
</feature>
<feature type="region of interest" description="Disordered" evidence="1">
    <location>
        <begin position="1364"/>
        <end position="1427"/>
    </location>
</feature>
<feature type="compositionally biased region" description="Basic and acidic residues" evidence="1">
    <location>
        <begin position="449"/>
        <end position="461"/>
    </location>
</feature>
<feature type="compositionally biased region" description="Low complexity" evidence="1">
    <location>
        <begin position="194"/>
        <end position="209"/>
    </location>
</feature>
<dbReference type="OrthoDB" id="5424797at2759"/>
<dbReference type="InterPro" id="IPR013087">
    <property type="entry name" value="Znf_C2H2_type"/>
</dbReference>
<sequence length="1476" mass="161226">MSYPPISSYGEYYETANQGQNTQHSYNTARQPNDRYTTQAPYPGDIRQSQYGSSGYDWSGQGQNQQNYADSPRQQTYNSSSWKDERTQGASYGDTRQTLSYATQSSAGSNRQEYYNARSTTQSTQGLNNLAYASGLQDSGSQRQGPRPQQSSMSSSSMYATGNAPNRVQSPVTQQGARRYSSNQSADRANQNEAASTSSQQPQMPAAAAALAGAVSRRFPQASSTQASVSPVLNGANVPSAVPQRSASPYFQSNVPPPPRKLSFHAQQTAVSAMATANTPRGTTQQASQDRNGKPIRAASHGVQQSPDQPQQQAPQVNSISNLVTRSTEEPPQAQYPATSNTQNTMPSYIDPAQVFNPYAREHERRRKEAESEAKRKADEVAAAARRREEEAAAAKRREEEDAARKKQEEAAVDSTPKASKKRSRKKALKPPQGVTENPSAPAEGDTEPTEKDMAAELKAMMDKMKEFRTKDPSLFQKLWDDMRKATAPVQPPSPSMAQPTRSPPPPMPHTASAAPSMVPAVQQQPSAPQPSPARTPRVAAHPHSNGYRVVVEDNAEGLPDLGRFPAERRVRASYNTSKRASNSARATPEVTTNAPPPQVIPQQTTVPPPQPADQQQVPPSLPPVLPPQPSAAPAKDPSLKSPPLTQGLPLRGAHGMTVWPEERRNALAEAAVKALKSYPGNESIEIAPADIHAILEKNPSYIDLCEILEAKGFKYHRGQFARQLLSNVPNLNGPEPKPSPSQPQAQLQASALHHPPPPPVSVPMDGSRVPIATPMQPPISGPVLQPPGTRNPSMPPLSGPPANAAIPPGAPRLAPPQFRSVNGSAFSGHPHAEPVYFQATHTQSSMRVPRPNSFNVIKPSRSEPAQGTKEAQARKRDFSEIVDLTALNDDEDYVLSRKQARVESPSPEPDPFEEYQRKMTAVPPPPVILPSQGPPQGWPYTTANGTPLKFNPNDASQYAPRPTAMVPAQAPAPMTLKTTKILAKAIKKEEALRKNYYNPKTVARDILIAAGRHPFERPLNAHMAGLLGKHIDLDSDLSTFDWDAIDPGGTPVPQVAFVDVPREPPRYQLGQMVKRNTEKALESRLPKLDKREMHAPGDTSSTRVEQRFTLPHSHKQLNGHSRSSIVAQSPLRQDVPSGSSLKRHNSISSVASLIPDPARGRSTRSTSIHVRPSVESDKIQTMEAGSFYPSGKRRGRPPGAKNIHAGVRALKAAANPAQISVTVSSQSSMPQFKCRWKGCKAHLHNLETLRQHVAKLHQPTQEDVDQFGYICWWKRCQYLEDDGKGGISPSKTFDNTAAWLDHIEEDHLYQVAMKLGDGPSTKHIGKQTSKTSVFDVSQFIFHPPPKQKARTVSYLDPQTVLQDRSRYLSDESGRTTTPTSSTKAQDDLERDTMTLTKAESDDHDKTAQRSFMKTHRKEAKSSPKALAEETLRAMTARKAEIGPGLERGGAILVTEERRKTLIQNEGLAKVVDPDY</sequence>
<feature type="compositionally biased region" description="Polar residues" evidence="1">
    <location>
        <begin position="60"/>
        <end position="81"/>
    </location>
</feature>
<feature type="domain" description="C2H2-type" evidence="2">
    <location>
        <begin position="1235"/>
        <end position="1258"/>
    </location>
</feature>
<evidence type="ECO:0000313" key="4">
    <source>
        <dbReference type="Proteomes" id="UP000054342"/>
    </source>
</evidence>
<gene>
    <name evidence="3" type="ORF">PV05_00749</name>
</gene>
<dbReference type="Proteomes" id="UP000054342">
    <property type="component" value="Unassembled WGS sequence"/>
</dbReference>
<feature type="region of interest" description="Disordered" evidence="1">
    <location>
        <begin position="482"/>
        <end position="653"/>
    </location>
</feature>
<feature type="compositionally biased region" description="Basic and acidic residues" evidence="1">
    <location>
        <begin position="1364"/>
        <end position="1374"/>
    </location>
</feature>
<reference evidence="3 4" key="1">
    <citation type="submission" date="2015-01" db="EMBL/GenBank/DDBJ databases">
        <title>The Genome Sequence of Exophiala xenobiotica CBS118157.</title>
        <authorList>
            <consortium name="The Broad Institute Genomics Platform"/>
            <person name="Cuomo C."/>
            <person name="de Hoog S."/>
            <person name="Gorbushina A."/>
            <person name="Stielow B."/>
            <person name="Teixiera M."/>
            <person name="Abouelleil A."/>
            <person name="Chapman S.B."/>
            <person name="Priest M."/>
            <person name="Young S.K."/>
            <person name="Wortman J."/>
            <person name="Nusbaum C."/>
            <person name="Birren B."/>
        </authorList>
    </citation>
    <scope>NUCLEOTIDE SEQUENCE [LARGE SCALE GENOMIC DNA]</scope>
    <source>
        <strain evidence="3 4">CBS 118157</strain>
    </source>
</reference>
<feature type="compositionally biased region" description="Basic and acidic residues" evidence="1">
    <location>
        <begin position="1076"/>
        <end position="1096"/>
    </location>
</feature>
<feature type="compositionally biased region" description="Basic and acidic residues" evidence="1">
    <location>
        <begin position="360"/>
        <end position="410"/>
    </location>
</feature>
<feature type="compositionally biased region" description="Polar residues" evidence="1">
    <location>
        <begin position="317"/>
        <end position="326"/>
    </location>
</feature>
<evidence type="ECO:0000259" key="2">
    <source>
        <dbReference type="PROSITE" id="PS00028"/>
    </source>
</evidence>
<feature type="compositionally biased region" description="Pro residues" evidence="1">
    <location>
        <begin position="620"/>
        <end position="631"/>
    </location>
</feature>
<dbReference type="EMBL" id="KN847317">
    <property type="protein sequence ID" value="KIW60540.1"/>
    <property type="molecule type" value="Genomic_DNA"/>
</dbReference>
<proteinExistence type="predicted"/>
<feature type="compositionally biased region" description="Polar residues" evidence="1">
    <location>
        <begin position="159"/>
        <end position="193"/>
    </location>
</feature>
<feature type="region of interest" description="Disordered" evidence="1">
    <location>
        <begin position="267"/>
        <end position="461"/>
    </location>
</feature>
<accession>A0A0D2F0V5</accession>
<feature type="region of interest" description="Disordered" evidence="1">
    <location>
        <begin position="842"/>
        <end position="875"/>
    </location>
</feature>
<dbReference type="GeneID" id="25322657"/>
<name>A0A0D2F0V5_9EURO</name>
<dbReference type="RefSeq" id="XP_013321125.1">
    <property type="nucleotide sequence ID" value="XM_013465671.1"/>
</dbReference>
<feature type="compositionally biased region" description="Polar residues" evidence="1">
    <location>
        <begin position="1375"/>
        <end position="1384"/>
    </location>
</feature>
<feature type="region of interest" description="Disordered" evidence="1">
    <location>
        <begin position="1073"/>
        <end position="1175"/>
    </location>
</feature>
<feature type="compositionally biased region" description="Low complexity" evidence="1">
    <location>
        <begin position="743"/>
        <end position="754"/>
    </location>
</feature>
<dbReference type="STRING" id="348802.A0A0D2F0V5"/>
<feature type="region of interest" description="Disordered" evidence="1">
    <location>
        <begin position="728"/>
        <end position="821"/>
    </location>
</feature>
<feature type="compositionally biased region" description="Basic residues" evidence="1">
    <location>
        <begin position="419"/>
        <end position="429"/>
    </location>
</feature>
<feature type="region of interest" description="Disordered" evidence="1">
    <location>
        <begin position="1"/>
        <end position="209"/>
    </location>
</feature>
<protein>
    <recommendedName>
        <fullName evidence="2">C2H2-type domain-containing protein</fullName>
    </recommendedName>
</protein>
<feature type="compositionally biased region" description="Polar residues" evidence="1">
    <location>
        <begin position="574"/>
        <end position="594"/>
    </location>
</feature>
<feature type="compositionally biased region" description="Low complexity" evidence="1">
    <location>
        <begin position="139"/>
        <end position="158"/>
    </location>
</feature>
<feature type="compositionally biased region" description="Polar residues" evidence="1">
    <location>
        <begin position="336"/>
        <end position="347"/>
    </location>
</feature>
<feature type="compositionally biased region" description="Polar residues" evidence="1">
    <location>
        <begin position="88"/>
        <end position="128"/>
    </location>
</feature>
<evidence type="ECO:0000313" key="3">
    <source>
        <dbReference type="EMBL" id="KIW60540.1"/>
    </source>
</evidence>
<feature type="compositionally biased region" description="Basic and acidic residues" evidence="1">
    <location>
        <begin position="1385"/>
        <end position="1408"/>
    </location>
</feature>
<evidence type="ECO:0000256" key="1">
    <source>
        <dbReference type="SAM" id="MobiDB-lite"/>
    </source>
</evidence>
<feature type="compositionally biased region" description="Low complexity" evidence="1">
    <location>
        <begin position="510"/>
        <end position="527"/>
    </location>
</feature>
<feature type="compositionally biased region" description="Polar residues" evidence="1">
    <location>
        <begin position="15"/>
        <end position="40"/>
    </location>
</feature>
<keyword evidence="4" id="KW-1185">Reference proteome</keyword>
<feature type="compositionally biased region" description="Polar residues" evidence="1">
    <location>
        <begin position="267"/>
        <end position="290"/>
    </location>
</feature>